<feature type="transmembrane region" description="Helical" evidence="5">
    <location>
        <begin position="353"/>
        <end position="377"/>
    </location>
</feature>
<dbReference type="InterPro" id="IPR011009">
    <property type="entry name" value="Kinase-like_dom_sf"/>
</dbReference>
<keyword evidence="8" id="KW-1185">Reference proteome</keyword>
<sequence>MRAGPGQVLAGRYRLAGRPEALGAFAVDERSGDVVRLRALELPASLIGDQEPDGLGAEPGERLVRRVAAVGAAAPRHARLLQGAGAFVEGELLWTVEERPAGQPLDALLAAGPVSAYRAAEVVSDLAAALRVLHEAGLAHGNVTAGSVLVCEDGAALLGGLLPGVAEEALAEELGGPGGRRRYEVRAALVGPVAERWPLDGGPAGDCWALGVLLHRMATGRAPYPESGVPELVTAVREGRRVPSEACGPLGPLVERLVQPDPALRPTAAEVRLELADLLASAPEPVDGPRVAGPSGVPGPRATGASGRRRAKRAGAAAERSRAAAARVETVRADAARVAAAGPARPPRIPPALLGPLLVGGVFLLLVLGVAAVVLFAG</sequence>
<proteinExistence type="inferred from homology"/>
<keyword evidence="5" id="KW-1133">Transmembrane helix</keyword>
<organism evidence="7 8">
    <name type="scientific">Kitasatospora misakiensis</name>
    <dbReference type="NCBI Taxonomy" id="67330"/>
    <lineage>
        <taxon>Bacteria</taxon>
        <taxon>Bacillati</taxon>
        <taxon>Actinomycetota</taxon>
        <taxon>Actinomycetes</taxon>
        <taxon>Kitasatosporales</taxon>
        <taxon>Streptomycetaceae</taxon>
        <taxon>Kitasatospora</taxon>
    </lineage>
</organism>
<reference evidence="8" key="1">
    <citation type="journal article" date="2019" name="Int. J. Syst. Evol. Microbiol.">
        <title>The Global Catalogue of Microorganisms (GCM) 10K type strain sequencing project: providing services to taxonomists for standard genome sequencing and annotation.</title>
        <authorList>
            <consortium name="The Broad Institute Genomics Platform"/>
            <consortium name="The Broad Institute Genome Sequencing Center for Infectious Disease"/>
            <person name="Wu L."/>
            <person name="Ma J."/>
        </authorList>
    </citation>
    <scope>NUCLEOTIDE SEQUENCE [LARGE SCALE GENOMIC DNA]</scope>
    <source>
        <strain evidence="8">CGMCC 4.1437</strain>
    </source>
</reference>
<dbReference type="PANTHER" id="PTHR45832">
    <property type="entry name" value="SERINE/THREONINE-PROTEIN KINASE SAMKA-RELATED-RELATED"/>
    <property type="match status" value="1"/>
</dbReference>
<dbReference type="InterPro" id="IPR051931">
    <property type="entry name" value="PAK3-like"/>
</dbReference>
<feature type="region of interest" description="Disordered" evidence="4">
    <location>
        <begin position="284"/>
        <end position="321"/>
    </location>
</feature>
<dbReference type="PANTHER" id="PTHR45832:SF22">
    <property type="entry name" value="SERINE_THREONINE-PROTEIN KINASE SAMKA-RELATED"/>
    <property type="match status" value="1"/>
</dbReference>
<protein>
    <recommendedName>
        <fullName evidence="6">Protein kinase domain-containing protein</fullName>
    </recommendedName>
</protein>
<gene>
    <name evidence="7" type="ORF">ACFP3U_31280</name>
</gene>
<keyword evidence="3" id="KW-0067">ATP-binding</keyword>
<dbReference type="Proteomes" id="UP001595975">
    <property type="component" value="Unassembled WGS sequence"/>
</dbReference>
<dbReference type="EMBL" id="JBHSOF010000057">
    <property type="protein sequence ID" value="MFC5667439.1"/>
    <property type="molecule type" value="Genomic_DNA"/>
</dbReference>
<keyword evidence="5" id="KW-0812">Transmembrane</keyword>
<dbReference type="InterPro" id="IPR000719">
    <property type="entry name" value="Prot_kinase_dom"/>
</dbReference>
<evidence type="ECO:0000313" key="7">
    <source>
        <dbReference type="EMBL" id="MFC5667439.1"/>
    </source>
</evidence>
<keyword evidence="5" id="KW-0472">Membrane</keyword>
<dbReference type="PROSITE" id="PS50011">
    <property type="entry name" value="PROTEIN_KINASE_DOM"/>
    <property type="match status" value="1"/>
</dbReference>
<dbReference type="Gene3D" id="1.10.510.10">
    <property type="entry name" value="Transferase(Phosphotransferase) domain 1"/>
    <property type="match status" value="1"/>
</dbReference>
<dbReference type="RefSeq" id="WP_380229108.1">
    <property type="nucleotide sequence ID" value="NZ_JBHSOF010000057.1"/>
</dbReference>
<name>A0ABW0XE91_9ACTN</name>
<keyword evidence="2" id="KW-0547">Nucleotide-binding</keyword>
<evidence type="ECO:0000256" key="1">
    <source>
        <dbReference type="ARBA" id="ARBA00008874"/>
    </source>
</evidence>
<dbReference type="SUPFAM" id="SSF56112">
    <property type="entry name" value="Protein kinase-like (PK-like)"/>
    <property type="match status" value="1"/>
</dbReference>
<feature type="domain" description="Protein kinase" evidence="6">
    <location>
        <begin position="1"/>
        <end position="279"/>
    </location>
</feature>
<dbReference type="SMART" id="SM00220">
    <property type="entry name" value="S_TKc"/>
    <property type="match status" value="1"/>
</dbReference>
<evidence type="ECO:0000256" key="3">
    <source>
        <dbReference type="ARBA" id="ARBA00022840"/>
    </source>
</evidence>
<evidence type="ECO:0000256" key="2">
    <source>
        <dbReference type="ARBA" id="ARBA00022741"/>
    </source>
</evidence>
<comment type="similarity">
    <text evidence="1">Belongs to the protein kinase superfamily. STE Ser/Thr protein kinase family. STE20 subfamily.</text>
</comment>
<evidence type="ECO:0000313" key="8">
    <source>
        <dbReference type="Proteomes" id="UP001595975"/>
    </source>
</evidence>
<evidence type="ECO:0000256" key="4">
    <source>
        <dbReference type="SAM" id="MobiDB-lite"/>
    </source>
</evidence>
<evidence type="ECO:0000256" key="5">
    <source>
        <dbReference type="SAM" id="Phobius"/>
    </source>
</evidence>
<accession>A0ABW0XE91</accession>
<evidence type="ECO:0000259" key="6">
    <source>
        <dbReference type="PROSITE" id="PS50011"/>
    </source>
</evidence>
<comment type="caution">
    <text evidence="7">The sequence shown here is derived from an EMBL/GenBank/DDBJ whole genome shotgun (WGS) entry which is preliminary data.</text>
</comment>